<keyword evidence="5" id="KW-1185">Reference proteome</keyword>
<dbReference type="GO" id="GO:0046872">
    <property type="term" value="F:metal ion binding"/>
    <property type="evidence" value="ECO:0007669"/>
    <property type="project" value="UniProtKB-KW"/>
</dbReference>
<gene>
    <name evidence="4" type="ORF">FB388_4183</name>
</gene>
<dbReference type="EMBL" id="VFPH01000002">
    <property type="protein sequence ID" value="TQM36986.1"/>
    <property type="molecule type" value="Genomic_DNA"/>
</dbReference>
<dbReference type="SUPFAM" id="SSF51182">
    <property type="entry name" value="RmlC-like cupins"/>
    <property type="match status" value="1"/>
</dbReference>
<evidence type="ECO:0000256" key="1">
    <source>
        <dbReference type="ARBA" id="ARBA00022723"/>
    </source>
</evidence>
<dbReference type="RefSeq" id="WP_142103875.1">
    <property type="nucleotide sequence ID" value="NZ_VFPH01000002.1"/>
</dbReference>
<dbReference type="InterPro" id="IPR014710">
    <property type="entry name" value="RmlC-like_jellyroll"/>
</dbReference>
<feature type="compositionally biased region" description="Polar residues" evidence="2">
    <location>
        <begin position="135"/>
        <end position="146"/>
    </location>
</feature>
<keyword evidence="1" id="KW-0479">Metal-binding</keyword>
<dbReference type="PANTHER" id="PTHR35848:SF6">
    <property type="entry name" value="CUPIN TYPE-2 DOMAIN-CONTAINING PROTEIN"/>
    <property type="match status" value="1"/>
</dbReference>
<name>A0A543FT31_9PSEU</name>
<evidence type="ECO:0000259" key="3">
    <source>
        <dbReference type="Pfam" id="PF07883"/>
    </source>
</evidence>
<reference evidence="4 5" key="1">
    <citation type="submission" date="2019-06" db="EMBL/GenBank/DDBJ databases">
        <title>Sequencing the genomes of 1000 actinobacteria strains.</title>
        <authorList>
            <person name="Klenk H.-P."/>
        </authorList>
    </citation>
    <scope>NUCLEOTIDE SEQUENCE [LARGE SCALE GENOMIC DNA]</scope>
    <source>
        <strain evidence="4 5">DSM 45511</strain>
    </source>
</reference>
<accession>A0A543FT31</accession>
<dbReference type="InterPro" id="IPR013096">
    <property type="entry name" value="Cupin_2"/>
</dbReference>
<evidence type="ECO:0000256" key="2">
    <source>
        <dbReference type="SAM" id="MobiDB-lite"/>
    </source>
</evidence>
<feature type="region of interest" description="Disordered" evidence="2">
    <location>
        <begin position="124"/>
        <end position="146"/>
    </location>
</feature>
<proteinExistence type="predicted"/>
<feature type="domain" description="Cupin type-2" evidence="3">
    <location>
        <begin position="46"/>
        <end position="113"/>
    </location>
</feature>
<dbReference type="Gene3D" id="2.60.120.10">
    <property type="entry name" value="Jelly Rolls"/>
    <property type="match status" value="1"/>
</dbReference>
<protein>
    <submittedName>
        <fullName evidence="4">Cupin domain</fullName>
    </submittedName>
</protein>
<organism evidence="4 5">
    <name type="scientific">Pseudonocardia cypriaca</name>
    <dbReference type="NCBI Taxonomy" id="882449"/>
    <lineage>
        <taxon>Bacteria</taxon>
        <taxon>Bacillati</taxon>
        <taxon>Actinomycetota</taxon>
        <taxon>Actinomycetes</taxon>
        <taxon>Pseudonocardiales</taxon>
        <taxon>Pseudonocardiaceae</taxon>
        <taxon>Pseudonocardia</taxon>
    </lineage>
</organism>
<dbReference type="InterPro" id="IPR011051">
    <property type="entry name" value="RmlC_Cupin_sf"/>
</dbReference>
<comment type="caution">
    <text evidence="4">The sequence shown here is derived from an EMBL/GenBank/DDBJ whole genome shotgun (WGS) entry which is preliminary data.</text>
</comment>
<evidence type="ECO:0000313" key="4">
    <source>
        <dbReference type="EMBL" id="TQM36986.1"/>
    </source>
</evidence>
<dbReference type="InterPro" id="IPR051610">
    <property type="entry name" value="GPI/OXD"/>
</dbReference>
<dbReference type="OrthoDB" id="6058at2"/>
<dbReference type="Pfam" id="PF07883">
    <property type="entry name" value="Cupin_2"/>
    <property type="match status" value="1"/>
</dbReference>
<dbReference type="AlphaFoldDB" id="A0A543FT31"/>
<sequence length="146" mass="15962">MSSVIVGDTRSPGQVLGVHGGAGAMWWLRIATGSHLYGEWDGIEWVGFEPGARAGLHEHSHTEEIWFFLKGSGVVELDGERHEVGPGSLVLTPHHSRHAVWNAGTERLEFVVIEVFPPAVSGVLPPRRPTEEPDQLSQQATIEESE</sequence>
<dbReference type="Proteomes" id="UP000319818">
    <property type="component" value="Unassembled WGS sequence"/>
</dbReference>
<dbReference type="PANTHER" id="PTHR35848">
    <property type="entry name" value="OXALATE-BINDING PROTEIN"/>
    <property type="match status" value="1"/>
</dbReference>
<evidence type="ECO:0000313" key="5">
    <source>
        <dbReference type="Proteomes" id="UP000319818"/>
    </source>
</evidence>